<dbReference type="AlphaFoldDB" id="B8KYA6"/>
<dbReference type="Gene3D" id="3.40.30.10">
    <property type="entry name" value="Glutaredoxin"/>
    <property type="match status" value="1"/>
</dbReference>
<gene>
    <name evidence="3" type="ORF">NOR51B_2651</name>
</gene>
<evidence type="ECO:0000313" key="4">
    <source>
        <dbReference type="Proteomes" id="UP000004699"/>
    </source>
</evidence>
<dbReference type="RefSeq" id="WP_009021442.1">
    <property type="nucleotide sequence ID" value="NZ_DS999411.1"/>
</dbReference>
<dbReference type="PANTHER" id="PTHR30041:SF8">
    <property type="entry name" value="PROTEIN YFFB"/>
    <property type="match status" value="1"/>
</dbReference>
<dbReference type="HOGENOM" id="CLU_116644_2_1_6"/>
<evidence type="ECO:0000256" key="2">
    <source>
        <dbReference type="PROSITE-ProRule" id="PRU01282"/>
    </source>
</evidence>
<dbReference type="Proteomes" id="UP000004699">
    <property type="component" value="Unassembled WGS sequence"/>
</dbReference>
<sequence length="116" mass="13070">MTPVLYGIPNCDTVRKARQWLSQHDIAYQFIDFKSSAPDTAMIEEWLDRAGSDRVINRRSTTWKQLDAGERELIESGNAAAVLQRQPTLIKRPVLITNTTLLVGFKTADYAAEFGV</sequence>
<proteinExistence type="inferred from homology"/>
<dbReference type="eggNOG" id="COG1393">
    <property type="taxonomic scope" value="Bacteria"/>
</dbReference>
<dbReference type="PROSITE" id="PS51353">
    <property type="entry name" value="ARSC"/>
    <property type="match status" value="1"/>
</dbReference>
<comment type="similarity">
    <text evidence="1 2">Belongs to the ArsC family.</text>
</comment>
<dbReference type="InterPro" id="IPR006504">
    <property type="entry name" value="Tscrpt_reg_Spx/MgsR"/>
</dbReference>
<protein>
    <submittedName>
        <fullName evidence="3">ArsC family protein</fullName>
    </submittedName>
</protein>
<name>B8KYA6_9GAMM</name>
<dbReference type="PANTHER" id="PTHR30041">
    <property type="entry name" value="ARSENATE REDUCTASE"/>
    <property type="match status" value="1"/>
</dbReference>
<dbReference type="SUPFAM" id="SSF52833">
    <property type="entry name" value="Thioredoxin-like"/>
    <property type="match status" value="1"/>
</dbReference>
<evidence type="ECO:0000313" key="3">
    <source>
        <dbReference type="EMBL" id="EED36699.1"/>
    </source>
</evidence>
<organism evidence="3 4">
    <name type="scientific">Luminiphilus syltensis NOR5-1B</name>
    <dbReference type="NCBI Taxonomy" id="565045"/>
    <lineage>
        <taxon>Bacteria</taxon>
        <taxon>Pseudomonadati</taxon>
        <taxon>Pseudomonadota</taxon>
        <taxon>Gammaproteobacteria</taxon>
        <taxon>Cellvibrionales</taxon>
        <taxon>Halieaceae</taxon>
        <taxon>Luminiphilus</taxon>
    </lineage>
</organism>
<dbReference type="STRING" id="565045.NOR51B_2651"/>
<accession>B8KYA6</accession>
<dbReference type="InterPro" id="IPR036249">
    <property type="entry name" value="Thioredoxin-like_sf"/>
</dbReference>
<keyword evidence="4" id="KW-1185">Reference proteome</keyword>
<dbReference type="InterPro" id="IPR006660">
    <property type="entry name" value="Arsenate_reductase-like"/>
</dbReference>
<evidence type="ECO:0000256" key="1">
    <source>
        <dbReference type="ARBA" id="ARBA00007198"/>
    </source>
</evidence>
<dbReference type="NCBIfam" id="TIGR01617">
    <property type="entry name" value="arsC_related"/>
    <property type="match status" value="1"/>
</dbReference>
<dbReference type="EMBL" id="DS999411">
    <property type="protein sequence ID" value="EED36699.1"/>
    <property type="molecule type" value="Genomic_DNA"/>
</dbReference>
<dbReference type="Pfam" id="PF03960">
    <property type="entry name" value="ArsC"/>
    <property type="match status" value="1"/>
</dbReference>
<reference evidence="4" key="1">
    <citation type="journal article" date="2013" name="BMC Microbiol.">
        <title>Taxonomy and evolution of bacteriochlorophyll a-containing members of the OM60/NOR5 clade of marine gammaproteobacteria: description of Luminiphilus syltensis gen. nov., sp. nov., reclassification of Haliea rubra as Pseudohaliea rubra gen. nov., comb. nov., and emendation of Chromatocurvus halotolerans.</title>
        <authorList>
            <person name="Spring S."/>
            <person name="Riedel T."/>
            <person name="Sproer C."/>
            <person name="Yan S."/>
            <person name="Harder J."/>
            <person name="Fuchs B.M."/>
        </authorList>
    </citation>
    <scope>NUCLEOTIDE SEQUENCE [LARGE SCALE GENOMIC DNA]</scope>
    <source>
        <strain evidence="4">NOR51-B</strain>
    </source>
</reference>
<dbReference type="OrthoDB" id="9803749at2"/>